<dbReference type="RefSeq" id="WP_345428444.1">
    <property type="nucleotide sequence ID" value="NZ_BAABGT010000122.1"/>
</dbReference>
<proteinExistence type="predicted"/>
<keyword evidence="1" id="KW-1133">Transmembrane helix</keyword>
<evidence type="ECO:0000313" key="2">
    <source>
        <dbReference type="EMBL" id="GAA4560363.1"/>
    </source>
</evidence>
<keyword evidence="1" id="KW-0472">Membrane</keyword>
<dbReference type="Proteomes" id="UP001501598">
    <property type="component" value="Unassembled WGS sequence"/>
</dbReference>
<protein>
    <recommendedName>
        <fullName evidence="4">Signal transduction histidine kinase</fullName>
    </recommendedName>
</protein>
<evidence type="ECO:0000313" key="3">
    <source>
        <dbReference type="Proteomes" id="UP001501598"/>
    </source>
</evidence>
<feature type="transmembrane region" description="Helical" evidence="1">
    <location>
        <begin position="125"/>
        <end position="143"/>
    </location>
</feature>
<sequence length="369" mass="37894">MTPAERELSARLQRGLRVARTVIVLAILLGLNLPNLVAGSAAYHPGWAGYAGWAVLVAVAAADAVLVARHRFWGVARWPAAVLVLGVAVAMTLALSPAELGGPPHVTLGVIGWFGVLLFARIGELVGFVGVHLTVMLGFLVAAGRTDQVTLVAFGITALGVTSFQLAVGIAGSAMNSVARQAAAAAAEEAESRTAEELAAVVHADRERRYSQVRAVALPLLERLAAGSADPADPGVQRAAAGAAARLRRMFAEEGDDRDPLAAELAALIDIAERRGVDVQYSQRGGRPEPPPPVAQDLLAAAGAALHAARSAARVTLAGVDGAIVVGVVTDGDPGPVAAAAPQVETATVVGDGQTWVEARWAPRGWVAR</sequence>
<evidence type="ECO:0008006" key="4">
    <source>
        <dbReference type="Google" id="ProtNLM"/>
    </source>
</evidence>
<gene>
    <name evidence="2" type="ORF">GCM10023175_70190</name>
</gene>
<dbReference type="EMBL" id="BAABGT010000122">
    <property type="protein sequence ID" value="GAA4560363.1"/>
    <property type="molecule type" value="Genomic_DNA"/>
</dbReference>
<feature type="transmembrane region" description="Helical" evidence="1">
    <location>
        <begin position="50"/>
        <end position="68"/>
    </location>
</feature>
<feature type="transmembrane region" description="Helical" evidence="1">
    <location>
        <begin position="149"/>
        <end position="171"/>
    </location>
</feature>
<accession>A0ABP8S4A1</accession>
<feature type="transmembrane region" description="Helical" evidence="1">
    <location>
        <begin position="21"/>
        <end position="44"/>
    </location>
</feature>
<reference evidence="3" key="1">
    <citation type="journal article" date="2019" name="Int. J. Syst. Evol. Microbiol.">
        <title>The Global Catalogue of Microorganisms (GCM) 10K type strain sequencing project: providing services to taxonomists for standard genome sequencing and annotation.</title>
        <authorList>
            <consortium name="The Broad Institute Genomics Platform"/>
            <consortium name="The Broad Institute Genome Sequencing Center for Infectious Disease"/>
            <person name="Wu L."/>
            <person name="Ma J."/>
        </authorList>
    </citation>
    <scope>NUCLEOTIDE SEQUENCE [LARGE SCALE GENOMIC DNA]</scope>
    <source>
        <strain evidence="3">JCM 17906</strain>
    </source>
</reference>
<feature type="transmembrane region" description="Helical" evidence="1">
    <location>
        <begin position="75"/>
        <end position="96"/>
    </location>
</feature>
<organism evidence="2 3">
    <name type="scientific">Pseudonocardia xishanensis</name>
    <dbReference type="NCBI Taxonomy" id="630995"/>
    <lineage>
        <taxon>Bacteria</taxon>
        <taxon>Bacillati</taxon>
        <taxon>Actinomycetota</taxon>
        <taxon>Actinomycetes</taxon>
        <taxon>Pseudonocardiales</taxon>
        <taxon>Pseudonocardiaceae</taxon>
        <taxon>Pseudonocardia</taxon>
    </lineage>
</organism>
<keyword evidence="3" id="KW-1185">Reference proteome</keyword>
<comment type="caution">
    <text evidence="2">The sequence shown here is derived from an EMBL/GenBank/DDBJ whole genome shotgun (WGS) entry which is preliminary data.</text>
</comment>
<evidence type="ECO:0000256" key="1">
    <source>
        <dbReference type="SAM" id="Phobius"/>
    </source>
</evidence>
<keyword evidence="1" id="KW-0812">Transmembrane</keyword>
<name>A0ABP8S4A1_9PSEU</name>